<dbReference type="InterPro" id="IPR001611">
    <property type="entry name" value="Leu-rich_rpt"/>
</dbReference>
<dbReference type="Ensembl" id="ENSGEVT00005031388.1">
    <property type="protein sequence ID" value="ENSGEVP00005029892.1"/>
    <property type="gene ID" value="ENSGEVG00005020868.1"/>
</dbReference>
<protein>
    <recommendedName>
        <fullName evidence="6">Ig-like domain-containing protein</fullName>
    </recommendedName>
</protein>
<sequence>MGLSPGRQAWALERGGGFCGAGGREAGQGARPVDCNDLLLTRVPPGLTPDTHVLLSLFRNQLAWVPAPALRRLPLLQFLELNENPIGELRVGDFRGTPRLEQLSLSTLEQLIGVAEGAFDGLPKLAKLDLSHNPRLAYLHPAALQGAPALRTLLATDGALALLPAQLLASPPSLAALSLRGNPLRCDCPAAWQGLARLRLVEPGATLCAAPLGATGRPLREGLPGSGAPGDLLAGLVGVGLAHTGQYTCMARNEAGSASRILMLQVLGGVGWREGGSGRELGGRGGPALLMKKVQPNFVVLEWTAGGWSLWAPPRASLAPPAPQPLLAGLPECDHGGAGASRAGARECSPGSCDGLAAGGPVCGAAGLLRWPAAAGTGLVGRPQAILTAPSRLLAWRALPPPSA</sequence>
<evidence type="ECO:0008006" key="6">
    <source>
        <dbReference type="Google" id="ProtNLM"/>
    </source>
</evidence>
<proteinExistence type="predicted"/>
<evidence type="ECO:0000313" key="4">
    <source>
        <dbReference type="Ensembl" id="ENSGEVP00005029892.1"/>
    </source>
</evidence>
<evidence type="ECO:0000256" key="3">
    <source>
        <dbReference type="ARBA" id="ARBA00022737"/>
    </source>
</evidence>
<dbReference type="Proteomes" id="UP000694390">
    <property type="component" value="Unassembled WGS sequence"/>
</dbReference>
<dbReference type="InterPro" id="IPR036179">
    <property type="entry name" value="Ig-like_dom_sf"/>
</dbReference>
<evidence type="ECO:0000256" key="1">
    <source>
        <dbReference type="ARBA" id="ARBA00022614"/>
    </source>
</evidence>
<dbReference type="AlphaFoldDB" id="A0A8C4YU40"/>
<dbReference type="SUPFAM" id="SSF52058">
    <property type="entry name" value="L domain-like"/>
    <property type="match status" value="1"/>
</dbReference>
<dbReference type="InterPro" id="IPR032675">
    <property type="entry name" value="LRR_dom_sf"/>
</dbReference>
<name>A0A8C4YU40_9SAUR</name>
<dbReference type="PANTHER" id="PTHR24373">
    <property type="entry name" value="SLIT RELATED LEUCINE-RICH REPEAT NEURONAL PROTEIN"/>
    <property type="match status" value="1"/>
</dbReference>
<keyword evidence="5" id="KW-1185">Reference proteome</keyword>
<reference evidence="4" key="2">
    <citation type="submission" date="2025-09" db="UniProtKB">
        <authorList>
            <consortium name="Ensembl"/>
        </authorList>
    </citation>
    <scope>IDENTIFICATION</scope>
</reference>
<dbReference type="PANTHER" id="PTHR24373:SF275">
    <property type="entry name" value="TIR DOMAIN-CONTAINING PROTEIN"/>
    <property type="match status" value="1"/>
</dbReference>
<reference evidence="4" key="1">
    <citation type="submission" date="2025-08" db="UniProtKB">
        <authorList>
            <consortium name="Ensembl"/>
        </authorList>
    </citation>
    <scope>IDENTIFICATION</scope>
</reference>
<evidence type="ECO:0000256" key="2">
    <source>
        <dbReference type="ARBA" id="ARBA00022729"/>
    </source>
</evidence>
<evidence type="ECO:0000313" key="5">
    <source>
        <dbReference type="Proteomes" id="UP000694390"/>
    </source>
</evidence>
<keyword evidence="1" id="KW-0433">Leucine-rich repeat</keyword>
<dbReference type="GeneTree" id="ENSGT00940000165528"/>
<organism evidence="4 5">
    <name type="scientific">Gopherus evgoodei</name>
    <name type="common">Goodes thornscrub tortoise</name>
    <dbReference type="NCBI Taxonomy" id="1825980"/>
    <lineage>
        <taxon>Eukaryota</taxon>
        <taxon>Metazoa</taxon>
        <taxon>Chordata</taxon>
        <taxon>Craniata</taxon>
        <taxon>Vertebrata</taxon>
        <taxon>Euteleostomi</taxon>
        <taxon>Archelosauria</taxon>
        <taxon>Testudinata</taxon>
        <taxon>Testudines</taxon>
        <taxon>Cryptodira</taxon>
        <taxon>Durocryptodira</taxon>
        <taxon>Testudinoidea</taxon>
        <taxon>Testudinidae</taxon>
        <taxon>Gopherus</taxon>
    </lineage>
</organism>
<dbReference type="InterPro" id="IPR003591">
    <property type="entry name" value="Leu-rich_rpt_typical-subtyp"/>
</dbReference>
<dbReference type="Pfam" id="PF13855">
    <property type="entry name" value="LRR_8"/>
    <property type="match status" value="1"/>
</dbReference>
<accession>A0A8C4YU40</accession>
<dbReference type="SUPFAM" id="SSF48726">
    <property type="entry name" value="Immunoglobulin"/>
    <property type="match status" value="1"/>
</dbReference>
<dbReference type="Gene3D" id="3.80.10.10">
    <property type="entry name" value="Ribonuclease Inhibitor"/>
    <property type="match status" value="1"/>
</dbReference>
<dbReference type="InterPro" id="IPR050328">
    <property type="entry name" value="Dev_Immune_Receptor"/>
</dbReference>
<keyword evidence="3" id="KW-0677">Repeat</keyword>
<keyword evidence="2" id="KW-0732">Signal</keyword>
<dbReference type="SMART" id="SM00369">
    <property type="entry name" value="LRR_TYP"/>
    <property type="match status" value="2"/>
</dbReference>